<reference evidence="2" key="1">
    <citation type="submission" date="2023-03" db="EMBL/GenBank/DDBJ databases">
        <title>Massive genome expansion in bonnet fungi (Mycena s.s.) driven by repeated elements and novel gene families across ecological guilds.</title>
        <authorList>
            <consortium name="Lawrence Berkeley National Laboratory"/>
            <person name="Harder C.B."/>
            <person name="Miyauchi S."/>
            <person name="Viragh M."/>
            <person name="Kuo A."/>
            <person name="Thoen E."/>
            <person name="Andreopoulos B."/>
            <person name="Lu D."/>
            <person name="Skrede I."/>
            <person name="Drula E."/>
            <person name="Henrissat B."/>
            <person name="Morin E."/>
            <person name="Kohler A."/>
            <person name="Barry K."/>
            <person name="LaButti K."/>
            <person name="Morin E."/>
            <person name="Salamov A."/>
            <person name="Lipzen A."/>
            <person name="Mereny Z."/>
            <person name="Hegedus B."/>
            <person name="Baldrian P."/>
            <person name="Stursova M."/>
            <person name="Weitz H."/>
            <person name="Taylor A."/>
            <person name="Grigoriev I.V."/>
            <person name="Nagy L.G."/>
            <person name="Martin F."/>
            <person name="Kauserud H."/>
        </authorList>
    </citation>
    <scope>NUCLEOTIDE SEQUENCE</scope>
    <source>
        <strain evidence="2">CBHHK200</strain>
    </source>
</reference>
<keyword evidence="3" id="KW-1185">Reference proteome</keyword>
<protein>
    <submittedName>
        <fullName evidence="2">Uncharacterized protein</fullName>
    </submittedName>
</protein>
<accession>A0AAD6X0K3</accession>
<gene>
    <name evidence="2" type="ORF">C8F04DRAFT_1396759</name>
</gene>
<feature type="chain" id="PRO_5042193798" evidence="1">
    <location>
        <begin position="20"/>
        <end position="241"/>
    </location>
</feature>
<dbReference type="AlphaFoldDB" id="A0AAD6X0K3"/>
<feature type="signal peptide" evidence="1">
    <location>
        <begin position="1"/>
        <end position="19"/>
    </location>
</feature>
<organism evidence="2 3">
    <name type="scientific">Mycena alexandri</name>
    <dbReference type="NCBI Taxonomy" id="1745969"/>
    <lineage>
        <taxon>Eukaryota</taxon>
        <taxon>Fungi</taxon>
        <taxon>Dikarya</taxon>
        <taxon>Basidiomycota</taxon>
        <taxon>Agaricomycotina</taxon>
        <taxon>Agaricomycetes</taxon>
        <taxon>Agaricomycetidae</taxon>
        <taxon>Agaricales</taxon>
        <taxon>Marasmiineae</taxon>
        <taxon>Mycenaceae</taxon>
        <taxon>Mycena</taxon>
    </lineage>
</organism>
<proteinExistence type="predicted"/>
<sequence>MQLTLVLPFLCAAFGLVRAFDDRLLFTIPAQETIDTFTADFEAACPTWPPAIAAGLTFLDTLVEPGDFSGKNANTEAKLVCAWSDSTRVPVTFTTDVAISLGATPTSDISELADGCLGLIAFALQPSNVAMVYRGEMYGRLTLTALMQLYSLSLLRVIQDGLGGYEVLHPDRPMTNTSDPIFLLFPSDSFLDYRPVHDACASSGNPLGLAEFSATALPTAGNFRFTHRQRFSWSAYSDLRE</sequence>
<evidence type="ECO:0000313" key="2">
    <source>
        <dbReference type="EMBL" id="KAJ7032152.1"/>
    </source>
</evidence>
<name>A0AAD6X0K3_9AGAR</name>
<evidence type="ECO:0000313" key="3">
    <source>
        <dbReference type="Proteomes" id="UP001218188"/>
    </source>
</evidence>
<keyword evidence="1" id="KW-0732">Signal</keyword>
<evidence type="ECO:0000256" key="1">
    <source>
        <dbReference type="SAM" id="SignalP"/>
    </source>
</evidence>
<dbReference type="EMBL" id="JARJCM010000075">
    <property type="protein sequence ID" value="KAJ7032152.1"/>
    <property type="molecule type" value="Genomic_DNA"/>
</dbReference>
<dbReference type="Proteomes" id="UP001218188">
    <property type="component" value="Unassembled WGS sequence"/>
</dbReference>
<comment type="caution">
    <text evidence="2">The sequence shown here is derived from an EMBL/GenBank/DDBJ whole genome shotgun (WGS) entry which is preliminary data.</text>
</comment>